<dbReference type="Proteomes" id="UP000789901">
    <property type="component" value="Unassembled WGS sequence"/>
</dbReference>
<evidence type="ECO:0000313" key="3">
    <source>
        <dbReference type="Proteomes" id="UP000789901"/>
    </source>
</evidence>
<gene>
    <name evidence="2" type="ORF">GMARGA_LOCUS29303</name>
</gene>
<accession>A0ABN7WCE1</accession>
<keyword evidence="3" id="KW-1185">Reference proteome</keyword>
<sequence length="70" mass="7936">GHYTFRKRLKSKTEETGNASKRWSNCGNIQDIGGKKTYKCDKCHIVKGRDANGARGISFARCLVELSKWM</sequence>
<evidence type="ECO:0000256" key="1">
    <source>
        <dbReference type="SAM" id="MobiDB-lite"/>
    </source>
</evidence>
<protein>
    <submittedName>
        <fullName evidence="2">444_t:CDS:1</fullName>
    </submittedName>
</protein>
<feature type="compositionally biased region" description="Basic residues" evidence="1">
    <location>
        <begin position="1"/>
        <end position="10"/>
    </location>
</feature>
<proteinExistence type="predicted"/>
<evidence type="ECO:0000313" key="2">
    <source>
        <dbReference type="EMBL" id="CAG8827082.1"/>
    </source>
</evidence>
<organism evidence="2 3">
    <name type="scientific">Gigaspora margarita</name>
    <dbReference type="NCBI Taxonomy" id="4874"/>
    <lineage>
        <taxon>Eukaryota</taxon>
        <taxon>Fungi</taxon>
        <taxon>Fungi incertae sedis</taxon>
        <taxon>Mucoromycota</taxon>
        <taxon>Glomeromycotina</taxon>
        <taxon>Glomeromycetes</taxon>
        <taxon>Diversisporales</taxon>
        <taxon>Gigasporaceae</taxon>
        <taxon>Gigaspora</taxon>
    </lineage>
</organism>
<feature type="non-terminal residue" evidence="2">
    <location>
        <position position="1"/>
    </location>
</feature>
<comment type="caution">
    <text evidence="2">The sequence shown here is derived from an EMBL/GenBank/DDBJ whole genome shotgun (WGS) entry which is preliminary data.</text>
</comment>
<reference evidence="2 3" key="1">
    <citation type="submission" date="2021-06" db="EMBL/GenBank/DDBJ databases">
        <authorList>
            <person name="Kallberg Y."/>
            <person name="Tangrot J."/>
            <person name="Rosling A."/>
        </authorList>
    </citation>
    <scope>NUCLEOTIDE SEQUENCE [LARGE SCALE GENOMIC DNA]</scope>
    <source>
        <strain evidence="2 3">120-4 pot B 10/14</strain>
    </source>
</reference>
<feature type="region of interest" description="Disordered" evidence="1">
    <location>
        <begin position="1"/>
        <end position="20"/>
    </location>
</feature>
<name>A0ABN7WCE1_GIGMA</name>
<dbReference type="EMBL" id="CAJVQB010039163">
    <property type="protein sequence ID" value="CAG8827082.1"/>
    <property type="molecule type" value="Genomic_DNA"/>
</dbReference>